<dbReference type="EMBL" id="CP162599">
    <property type="protein sequence ID" value="XDK33131.1"/>
    <property type="molecule type" value="Genomic_DNA"/>
</dbReference>
<accession>A0AB39HSD7</accession>
<reference evidence="1" key="1">
    <citation type="submission" date="2024-07" db="EMBL/GenBank/DDBJ databases">
        <title>Halotolerant mesophilic bacterium Ornithinibacillus sp. 4-3, sp. nov., isolated from soil.</title>
        <authorList>
            <person name="Sidarenka A.V."/>
            <person name="Guliayeva D.E."/>
            <person name="Leanovich S.I."/>
            <person name="Hileuskaya K.S."/>
            <person name="Akhremchuk A.E."/>
            <person name="Sikolenko M.A."/>
            <person name="Valentovich L.N."/>
        </authorList>
    </citation>
    <scope>NUCLEOTIDE SEQUENCE</scope>
    <source>
        <strain evidence="1">4-3</strain>
    </source>
</reference>
<dbReference type="RefSeq" id="WP_368653815.1">
    <property type="nucleotide sequence ID" value="NZ_CP162599.1"/>
</dbReference>
<organism evidence="1">
    <name type="scientific">Ornithinibacillus sp. 4-3</name>
    <dbReference type="NCBI Taxonomy" id="3231488"/>
    <lineage>
        <taxon>Bacteria</taxon>
        <taxon>Bacillati</taxon>
        <taxon>Bacillota</taxon>
        <taxon>Bacilli</taxon>
        <taxon>Bacillales</taxon>
        <taxon>Bacillaceae</taxon>
        <taxon>Ornithinibacillus</taxon>
    </lineage>
</organism>
<dbReference type="AlphaFoldDB" id="A0AB39HSD7"/>
<dbReference type="PROSITE" id="PS51257">
    <property type="entry name" value="PROKAR_LIPOPROTEIN"/>
    <property type="match status" value="1"/>
</dbReference>
<proteinExistence type="predicted"/>
<name>A0AB39HSD7_9BACI</name>
<evidence type="ECO:0000313" key="1">
    <source>
        <dbReference type="EMBL" id="XDK33131.1"/>
    </source>
</evidence>
<gene>
    <name evidence="1" type="ORF">AB4Y30_01830</name>
</gene>
<evidence type="ECO:0008006" key="2">
    <source>
        <dbReference type="Google" id="ProtNLM"/>
    </source>
</evidence>
<sequence length="182" mass="21506">MKKRIVLPLIIILFFISACSLKELGLKDEERKPEDEKVGLYDKEFIDQSENWEVKLHLRELSETWSSYRRNQAPYEEDTLTIKYLKKIDEGLGFQYDWIYGDPMRGGIGAGYRITLQNQAEFIDTAFQQRMIEEVCFGTLTLKIHWEDQEGESQEESFVFQDDQNPQCEHIVIMAPRSNLNW</sequence>
<protein>
    <recommendedName>
        <fullName evidence="2">Lipoprotein</fullName>
    </recommendedName>
</protein>